<feature type="transmembrane region" description="Helical" evidence="2">
    <location>
        <begin position="264"/>
        <end position="285"/>
    </location>
</feature>
<dbReference type="Proteomes" id="UP000186601">
    <property type="component" value="Unassembled WGS sequence"/>
</dbReference>
<evidence type="ECO:0000256" key="2">
    <source>
        <dbReference type="SAM" id="Phobius"/>
    </source>
</evidence>
<protein>
    <submittedName>
        <fullName evidence="3">Uncharacterized protein</fullName>
    </submittedName>
</protein>
<organism evidence="3 4">
    <name type="scientific">Hermanssonia centrifuga</name>
    <dbReference type="NCBI Taxonomy" id="98765"/>
    <lineage>
        <taxon>Eukaryota</taxon>
        <taxon>Fungi</taxon>
        <taxon>Dikarya</taxon>
        <taxon>Basidiomycota</taxon>
        <taxon>Agaricomycotina</taxon>
        <taxon>Agaricomycetes</taxon>
        <taxon>Polyporales</taxon>
        <taxon>Meruliaceae</taxon>
        <taxon>Hermanssonia</taxon>
    </lineage>
</organism>
<keyword evidence="2" id="KW-0472">Membrane</keyword>
<keyword evidence="2" id="KW-1133">Transmembrane helix</keyword>
<keyword evidence="4" id="KW-1185">Reference proteome</keyword>
<dbReference type="AlphaFoldDB" id="A0A2R6P133"/>
<name>A0A2R6P133_9APHY</name>
<accession>A0A2R6P133</accession>
<dbReference type="STRING" id="98765.A0A2R6P133"/>
<feature type="region of interest" description="Disordered" evidence="1">
    <location>
        <begin position="293"/>
        <end position="312"/>
    </location>
</feature>
<gene>
    <name evidence="3" type="ORF">PHLCEN_2v5875</name>
</gene>
<feature type="region of interest" description="Disordered" evidence="1">
    <location>
        <begin position="1"/>
        <end position="83"/>
    </location>
</feature>
<evidence type="ECO:0000313" key="4">
    <source>
        <dbReference type="Proteomes" id="UP000186601"/>
    </source>
</evidence>
<evidence type="ECO:0000256" key="1">
    <source>
        <dbReference type="SAM" id="MobiDB-lite"/>
    </source>
</evidence>
<feature type="transmembrane region" description="Helical" evidence="2">
    <location>
        <begin position="233"/>
        <end position="258"/>
    </location>
</feature>
<sequence length="338" mass="36472">MPVHLAPFTRQDTQDTEHSESGGLSSTEDLYHGQLPSNSKFNKHSREPLLPIAISGARRSTASRPSIAVTGPYGKSETNVSTTGRMRGSFEKLFKRGLSFETGRKPVNPSDVLDSASMDPAVNCIPRSRQTSPITPTANGRMTFDLAATDEEHSPVSPITRYKNSSTPPAASLTSLQDLVFNPIPPYDMNPPLAETPIVDTKTGKQLRNWQLHPSRNRFFGGGHFLTGGDSPWAFIASLTLVLGITGVWFGTTCLWWWFNESPAVAAVVAYMCLLTISSMLATAFRDPGILPRNLDPDPPSASTGSEDSHRVPLPRDLKVRAGGVITALTAATTIVSG</sequence>
<reference evidence="3 4" key="1">
    <citation type="submission" date="2018-02" db="EMBL/GenBank/DDBJ databases">
        <title>Genome sequence of the basidiomycete white-rot fungus Phlebia centrifuga.</title>
        <authorList>
            <person name="Granchi Z."/>
            <person name="Peng M."/>
            <person name="de Vries R.P."/>
            <person name="Hilden K."/>
            <person name="Makela M.R."/>
            <person name="Grigoriev I."/>
            <person name="Riley R."/>
        </authorList>
    </citation>
    <scope>NUCLEOTIDE SEQUENCE [LARGE SCALE GENOMIC DNA]</scope>
    <source>
        <strain evidence="3 4">FBCC195</strain>
    </source>
</reference>
<comment type="caution">
    <text evidence="3">The sequence shown here is derived from an EMBL/GenBank/DDBJ whole genome shotgun (WGS) entry which is preliminary data.</text>
</comment>
<evidence type="ECO:0000313" key="3">
    <source>
        <dbReference type="EMBL" id="PSR83071.1"/>
    </source>
</evidence>
<proteinExistence type="predicted"/>
<dbReference type="OrthoDB" id="9909019at2759"/>
<dbReference type="EMBL" id="MLYV02000566">
    <property type="protein sequence ID" value="PSR83071.1"/>
    <property type="molecule type" value="Genomic_DNA"/>
</dbReference>
<keyword evidence="2" id="KW-0812">Transmembrane</keyword>